<feature type="region of interest" description="Disordered" evidence="1">
    <location>
        <begin position="28"/>
        <end position="90"/>
    </location>
</feature>
<evidence type="ECO:0000313" key="4">
    <source>
        <dbReference type="Proteomes" id="UP000481858"/>
    </source>
</evidence>
<feature type="compositionally biased region" description="Basic and acidic residues" evidence="1">
    <location>
        <begin position="45"/>
        <end position="57"/>
    </location>
</feature>
<dbReference type="OrthoDB" id="5244165at2759"/>
<dbReference type="EMBL" id="WUBL01000101">
    <property type="protein sequence ID" value="KAF2965950.1"/>
    <property type="molecule type" value="Genomic_DNA"/>
</dbReference>
<evidence type="ECO:0000259" key="2">
    <source>
        <dbReference type="Pfam" id="PF20516"/>
    </source>
</evidence>
<evidence type="ECO:0000256" key="1">
    <source>
        <dbReference type="SAM" id="MobiDB-lite"/>
    </source>
</evidence>
<dbReference type="AlphaFoldDB" id="A0A7C8MLL8"/>
<feature type="domain" description="PD-(D/E)XK nuclease-like" evidence="2">
    <location>
        <begin position="197"/>
        <end position="440"/>
    </location>
</feature>
<dbReference type="Proteomes" id="UP000481858">
    <property type="component" value="Unassembled WGS sequence"/>
</dbReference>
<evidence type="ECO:0000313" key="3">
    <source>
        <dbReference type="EMBL" id="KAF2965950.1"/>
    </source>
</evidence>
<dbReference type="InterPro" id="IPR046797">
    <property type="entry name" value="PDDEXK_12"/>
</dbReference>
<comment type="caution">
    <text evidence="3">The sequence shown here is derived from an EMBL/GenBank/DDBJ whole genome shotgun (WGS) entry which is preliminary data.</text>
</comment>
<feature type="compositionally biased region" description="Polar residues" evidence="1">
    <location>
        <begin position="59"/>
        <end position="72"/>
    </location>
</feature>
<name>A0A7C8MLL8_9PEZI</name>
<proteinExistence type="predicted"/>
<sequence length="459" mass="50299">MHKSAIEVWLQGVADYYGSSACPNVEDLHLSDGAPTPRAMRGRVRATEETGRPEELAHSSGTKTTNTRAGSSTKRKTKPPQGQSVFVDGDRDALSKLATTSLSSPTDVTPGMTSCSIVSFPSISASSARTAKSGRSKSPVRTLADLAVTSKSPTLRSLDGGVPGDAQDLLEKLYTISCGENLIPAVVAGRFKRSHLPLRPWQIDNITPPNIDELEYEINKAQEISERANLLAEEGHSEPSWNCEVHSPILRLGLTRLKRVRHFNITTATLCPSLLPIVEKSGETLQSKPVDYSLNLVPAPDTSLADAINVFVDTQPPDMRTISPTMYDPVRRWPQAVAIGTRVTSSSSDPLVQLTVWAQATFTRFRQLIHSKHGSDGISLLTLPVIAVYGHEWHLWFSRDTTCRFELYGPLKIGSTETLLNTFKLIRSLRTLAEWVDTDFCAWVEKAFALPSPIKDTEG</sequence>
<organism evidence="3 4">
    <name type="scientific">Xylaria multiplex</name>
    <dbReference type="NCBI Taxonomy" id="323545"/>
    <lineage>
        <taxon>Eukaryota</taxon>
        <taxon>Fungi</taxon>
        <taxon>Dikarya</taxon>
        <taxon>Ascomycota</taxon>
        <taxon>Pezizomycotina</taxon>
        <taxon>Sordariomycetes</taxon>
        <taxon>Xylariomycetidae</taxon>
        <taxon>Xylariales</taxon>
        <taxon>Xylariaceae</taxon>
        <taxon>Xylaria</taxon>
    </lineage>
</organism>
<dbReference type="InParanoid" id="A0A7C8MLL8"/>
<dbReference type="Pfam" id="PF20516">
    <property type="entry name" value="PDDEXK_12"/>
    <property type="match status" value="1"/>
</dbReference>
<accession>A0A7C8MLL8</accession>
<reference evidence="3 4" key="1">
    <citation type="submission" date="2019-12" db="EMBL/GenBank/DDBJ databases">
        <title>Draft genome sequence of the ascomycete Xylaria multiplex DSM 110363.</title>
        <authorList>
            <person name="Buettner E."/>
            <person name="Kellner H."/>
        </authorList>
    </citation>
    <scope>NUCLEOTIDE SEQUENCE [LARGE SCALE GENOMIC DNA]</scope>
    <source>
        <strain evidence="3 4">DSM 110363</strain>
    </source>
</reference>
<gene>
    <name evidence="3" type="ORF">GQX73_g7611</name>
</gene>
<protein>
    <recommendedName>
        <fullName evidence="2">PD-(D/E)XK nuclease-like domain-containing protein</fullName>
    </recommendedName>
</protein>
<keyword evidence="4" id="KW-1185">Reference proteome</keyword>